<dbReference type="STRING" id="203122.Sde_2949"/>
<dbReference type="GO" id="GO:0009523">
    <property type="term" value="C:photosystem II"/>
    <property type="evidence" value="ECO:0007669"/>
    <property type="project" value="UniProtKB-KW"/>
</dbReference>
<keyword evidence="1" id="KW-0602">Photosynthesis</keyword>
<protein>
    <recommendedName>
        <fullName evidence="3">Photosynthesis system II assembly factor Ycf48/Hcf136-like domain-containing protein</fullName>
    </recommendedName>
</protein>
<dbReference type="EMBL" id="CP000282">
    <property type="protein sequence ID" value="ABD82206.1"/>
    <property type="molecule type" value="Genomic_DNA"/>
</dbReference>
<keyword evidence="2" id="KW-0604">Photosystem II</keyword>
<proteinExistence type="predicted"/>
<dbReference type="Proteomes" id="UP000001947">
    <property type="component" value="Chromosome"/>
</dbReference>
<dbReference type="PANTHER" id="PTHR47199:SF2">
    <property type="entry name" value="PHOTOSYSTEM II STABILITY_ASSEMBLY FACTOR HCF136, CHLOROPLASTIC"/>
    <property type="match status" value="1"/>
</dbReference>
<name>Q21GH3_SACD2</name>
<keyword evidence="5" id="KW-1185">Reference proteome</keyword>
<dbReference type="PANTHER" id="PTHR47199">
    <property type="entry name" value="PHOTOSYSTEM II STABILITY/ASSEMBLY FACTOR HCF136, CHLOROPLASTIC"/>
    <property type="match status" value="1"/>
</dbReference>
<sequence length="714" mass="77053">MLRSFFVFLRSIFCALVFACVYLCVLLGCGQADTVTSLREYNVHIVNPDYDGGLYDAHNNQYVIWGSDGVIATSTNGVSWQQYSGATAYTIRDVSVHENNMLAVGDSNTILESFDGGTSWQSAERSENSSDYLTALIRTNGDKLAAGTNGQLLLKPEGQPQWHPVGVATPAVKALIEFNNTLIASGDNGFLATSQNGYEWQVLETNLASSIGYLVSSSNHVVALAEQGDFLLFDEISQGWRLFDTKVQAPFSAAAFSENGSELVIAAQNGQIVCGDLVTNTWQPSAVTLDTVAHGVSSVIYNSANKTFLLSGHSGMFATSVDAGKTWQATRVNASYGVQHLLFNTNSGQLVTFGRGGELHLSSGVGQPWQTVQENLSGYYRLGKAFNNHWLALGTVGEVVTAGIESDAQLSNNITPAWQMHDVQYPNPNTPPFFRSLISLPNNHLLAAGPTGAIMKSEDYGKSWRPVLWTPFDNNEAFTQLIYNAFNNSVIAIEADGRFYISPNLGESWQSQPIQAPHRLWAGDVNPSNGVVVAVGQRGQIAVYNPANNNWAVQAIANIPDLYGSFYSASTQQFYLAGQSGSLIVGSAQGDNWQVVNTGTASALRNVSETPKGALIGFGGNQTILRKPPESSAWQIVNGGPDGELRSLHVHPQTGQLFVIGSHGLLFSSLDDGVTWERIQLHTQAGFRGFALAENNRFLATGERLVVVDMSANQ</sequence>
<dbReference type="Pfam" id="PF14870">
    <property type="entry name" value="PSII_BNR"/>
    <property type="match status" value="2"/>
</dbReference>
<gene>
    <name evidence="4" type="ordered locus">Sde_2949</name>
</gene>
<dbReference type="InterPro" id="IPR028203">
    <property type="entry name" value="PSII_CF48-like_dom"/>
</dbReference>
<dbReference type="SUPFAM" id="SSF110296">
    <property type="entry name" value="Oligoxyloglucan reducing end-specific cellobiohydrolase"/>
    <property type="match status" value="3"/>
</dbReference>
<evidence type="ECO:0000259" key="3">
    <source>
        <dbReference type="Pfam" id="PF14870"/>
    </source>
</evidence>
<dbReference type="eggNOG" id="COG4447">
    <property type="taxonomic scope" value="Bacteria"/>
</dbReference>
<dbReference type="Gene3D" id="2.130.10.10">
    <property type="entry name" value="YVTN repeat-like/Quinoprotein amine dehydrogenase"/>
    <property type="match status" value="2"/>
</dbReference>
<feature type="domain" description="Photosynthesis system II assembly factor Ycf48/Hcf136-like" evidence="3">
    <location>
        <begin position="450"/>
        <end position="603"/>
    </location>
</feature>
<dbReference type="KEGG" id="sde:Sde_2949"/>
<dbReference type="InterPro" id="IPR015943">
    <property type="entry name" value="WD40/YVTN_repeat-like_dom_sf"/>
</dbReference>
<evidence type="ECO:0000313" key="5">
    <source>
        <dbReference type="Proteomes" id="UP000001947"/>
    </source>
</evidence>
<feature type="domain" description="Photosynthesis system II assembly factor Ycf48/Hcf136-like" evidence="3">
    <location>
        <begin position="77"/>
        <end position="337"/>
    </location>
</feature>
<evidence type="ECO:0000256" key="1">
    <source>
        <dbReference type="ARBA" id="ARBA00022531"/>
    </source>
</evidence>
<dbReference type="HOGENOM" id="CLU_394764_0_0_6"/>
<dbReference type="PROSITE" id="PS51257">
    <property type="entry name" value="PROKAR_LIPOPROTEIN"/>
    <property type="match status" value="1"/>
</dbReference>
<organism evidence="4 5">
    <name type="scientific">Saccharophagus degradans (strain 2-40 / ATCC 43961 / DSM 17024)</name>
    <dbReference type="NCBI Taxonomy" id="203122"/>
    <lineage>
        <taxon>Bacteria</taxon>
        <taxon>Pseudomonadati</taxon>
        <taxon>Pseudomonadota</taxon>
        <taxon>Gammaproteobacteria</taxon>
        <taxon>Cellvibrionales</taxon>
        <taxon>Cellvibrionaceae</taxon>
        <taxon>Saccharophagus</taxon>
    </lineage>
</organism>
<evidence type="ECO:0000256" key="2">
    <source>
        <dbReference type="ARBA" id="ARBA00023276"/>
    </source>
</evidence>
<dbReference type="AlphaFoldDB" id="Q21GH3"/>
<accession>Q21GH3</accession>
<dbReference type="GO" id="GO:0015979">
    <property type="term" value="P:photosynthesis"/>
    <property type="evidence" value="ECO:0007669"/>
    <property type="project" value="UniProtKB-KW"/>
</dbReference>
<evidence type="ECO:0000313" key="4">
    <source>
        <dbReference type="EMBL" id="ABD82206.1"/>
    </source>
</evidence>
<reference evidence="4 5" key="1">
    <citation type="journal article" date="2008" name="PLoS Genet.">
        <title>Complete genome sequence of the complex carbohydrate-degrading marine bacterium, Saccharophagus degradans strain 2-40 T.</title>
        <authorList>
            <person name="Weiner R.M."/>
            <person name="Taylor L.E.II."/>
            <person name="Henrissat B."/>
            <person name="Hauser L."/>
            <person name="Land M."/>
            <person name="Coutinho P.M."/>
            <person name="Rancurel C."/>
            <person name="Saunders E.H."/>
            <person name="Longmire A.G."/>
            <person name="Zhang H."/>
            <person name="Bayer E.A."/>
            <person name="Gilbert H.J."/>
            <person name="Larimer F."/>
            <person name="Zhulin I.B."/>
            <person name="Ekborg N.A."/>
            <person name="Lamed R."/>
            <person name="Richardson P.M."/>
            <person name="Borovok I."/>
            <person name="Hutcheson S."/>
        </authorList>
    </citation>
    <scope>NUCLEOTIDE SEQUENCE [LARGE SCALE GENOMIC DNA]</scope>
    <source>
        <strain evidence="5">2-40 / ATCC 43961 / DSM 17024</strain>
    </source>
</reference>